<keyword evidence="3" id="KW-0479">Metal-binding</keyword>
<dbReference type="PANTHER" id="PTHR12318:SF0">
    <property type="entry name" value="ACYL-COENZYME A DIPHOSPHATASE NUDT19"/>
    <property type="match status" value="1"/>
</dbReference>
<name>A0ABU9WZ58_9MICC</name>
<dbReference type="PANTHER" id="PTHR12318">
    <property type="entry name" value="TESTOSTERONE-REGULATED PROTEIN RP2"/>
    <property type="match status" value="1"/>
</dbReference>
<comment type="caution">
    <text evidence="9">The sequence shown here is derived from an EMBL/GenBank/DDBJ whole genome shotgun (WGS) entry which is preliminary data.</text>
</comment>
<dbReference type="EC" id="3.6.-.-" evidence="9"/>
<evidence type="ECO:0000256" key="1">
    <source>
        <dbReference type="ARBA" id="ARBA00001936"/>
    </source>
</evidence>
<sequence>MAAEETPESPIVGEAATVVVLRDGPGGVEVLMLKRPHSGTFAGAWVFPGGRVDPEDAQAHRGAQQPGEGADEADWSARGDISPGEAAGIARAALRETAEETGIPLAADALVPISRWVPPLGAPKRLRTWFFLAAHPGGEVRLNPGEHVGWEWLAPTEVLERHAAGAVILAPPTWVTLHALRDAPSVTAALETARAQPFERFFSRALRGEDGVEAVVWAGDAEYGGAVHGDPNPAGAAEHRAQGARADEHGPARHRLWIASLPWRYERTSPELLD</sequence>
<evidence type="ECO:0000259" key="8">
    <source>
        <dbReference type="PROSITE" id="PS51462"/>
    </source>
</evidence>
<evidence type="ECO:0000256" key="4">
    <source>
        <dbReference type="ARBA" id="ARBA00022801"/>
    </source>
</evidence>
<feature type="domain" description="Nudix hydrolase" evidence="8">
    <location>
        <begin position="11"/>
        <end position="175"/>
    </location>
</feature>
<dbReference type="Gene3D" id="3.90.79.10">
    <property type="entry name" value="Nucleoside Triphosphate Pyrophosphohydrolase"/>
    <property type="match status" value="2"/>
</dbReference>
<evidence type="ECO:0000256" key="3">
    <source>
        <dbReference type="ARBA" id="ARBA00022723"/>
    </source>
</evidence>
<evidence type="ECO:0000256" key="2">
    <source>
        <dbReference type="ARBA" id="ARBA00001946"/>
    </source>
</evidence>
<evidence type="ECO:0000313" key="10">
    <source>
        <dbReference type="Proteomes" id="UP001422074"/>
    </source>
</evidence>
<dbReference type="GO" id="GO:0016787">
    <property type="term" value="F:hydrolase activity"/>
    <property type="evidence" value="ECO:0007669"/>
    <property type="project" value="UniProtKB-KW"/>
</dbReference>
<comment type="cofactor">
    <cofactor evidence="2">
        <name>Mg(2+)</name>
        <dbReference type="ChEBI" id="CHEBI:18420"/>
    </cofactor>
</comment>
<accession>A0ABU9WZ58</accession>
<dbReference type="InterPro" id="IPR015797">
    <property type="entry name" value="NUDIX_hydrolase-like_dom_sf"/>
</dbReference>
<protein>
    <submittedName>
        <fullName evidence="9">NUDIX hydrolase</fullName>
        <ecNumber evidence="9">3.6.-.-</ecNumber>
    </submittedName>
</protein>
<dbReference type="EMBL" id="JBDFRB010000005">
    <property type="protein sequence ID" value="MEN2744477.1"/>
    <property type="molecule type" value="Genomic_DNA"/>
</dbReference>
<evidence type="ECO:0000313" key="9">
    <source>
        <dbReference type="EMBL" id="MEN2744477.1"/>
    </source>
</evidence>
<dbReference type="Proteomes" id="UP001422074">
    <property type="component" value="Unassembled WGS sequence"/>
</dbReference>
<keyword evidence="6" id="KW-0464">Manganese</keyword>
<feature type="region of interest" description="Disordered" evidence="7">
    <location>
        <begin position="226"/>
        <end position="249"/>
    </location>
</feature>
<comment type="cofactor">
    <cofactor evidence="1">
        <name>Mn(2+)</name>
        <dbReference type="ChEBI" id="CHEBI:29035"/>
    </cofactor>
</comment>
<gene>
    <name evidence="9" type="ORF">ABCQ75_07975</name>
</gene>
<dbReference type="RefSeq" id="WP_345884524.1">
    <property type="nucleotide sequence ID" value="NZ_JBDFRB010000005.1"/>
</dbReference>
<evidence type="ECO:0000256" key="7">
    <source>
        <dbReference type="SAM" id="MobiDB-lite"/>
    </source>
</evidence>
<keyword evidence="4 9" id="KW-0378">Hydrolase</keyword>
<feature type="region of interest" description="Disordered" evidence="7">
    <location>
        <begin position="52"/>
        <end position="76"/>
    </location>
</feature>
<dbReference type="CDD" id="cd18870">
    <property type="entry name" value="NUDIX_AcylCoAdiphos_Nudt19"/>
    <property type="match status" value="1"/>
</dbReference>
<dbReference type="InterPro" id="IPR000086">
    <property type="entry name" value="NUDIX_hydrolase_dom"/>
</dbReference>
<feature type="compositionally biased region" description="Basic and acidic residues" evidence="7">
    <location>
        <begin position="237"/>
        <end position="249"/>
    </location>
</feature>
<dbReference type="Pfam" id="PF00293">
    <property type="entry name" value="NUDIX"/>
    <property type="match status" value="1"/>
</dbReference>
<keyword evidence="10" id="KW-1185">Reference proteome</keyword>
<reference evidence="9 10" key="1">
    <citation type="submission" date="2024-05" db="EMBL/GenBank/DDBJ databases">
        <title>Sinomonas sp. nov., isolated from a waste landfill.</title>
        <authorList>
            <person name="Zhao Y."/>
        </authorList>
    </citation>
    <scope>NUCLEOTIDE SEQUENCE [LARGE SCALE GENOMIC DNA]</scope>
    <source>
        <strain evidence="9 10">CCTCC AB2014300</strain>
    </source>
</reference>
<proteinExistence type="predicted"/>
<dbReference type="SUPFAM" id="SSF55811">
    <property type="entry name" value="Nudix"/>
    <property type="match status" value="1"/>
</dbReference>
<keyword evidence="5" id="KW-0460">Magnesium</keyword>
<dbReference type="InterPro" id="IPR039121">
    <property type="entry name" value="NUDT19"/>
</dbReference>
<evidence type="ECO:0000256" key="6">
    <source>
        <dbReference type="ARBA" id="ARBA00023211"/>
    </source>
</evidence>
<organism evidence="9 10">
    <name type="scientific">Sinomonas halotolerans</name>
    <dbReference type="NCBI Taxonomy" id="1644133"/>
    <lineage>
        <taxon>Bacteria</taxon>
        <taxon>Bacillati</taxon>
        <taxon>Actinomycetota</taxon>
        <taxon>Actinomycetes</taxon>
        <taxon>Micrococcales</taxon>
        <taxon>Micrococcaceae</taxon>
        <taxon>Sinomonas</taxon>
    </lineage>
</organism>
<evidence type="ECO:0000256" key="5">
    <source>
        <dbReference type="ARBA" id="ARBA00022842"/>
    </source>
</evidence>
<dbReference type="PROSITE" id="PS51462">
    <property type="entry name" value="NUDIX"/>
    <property type="match status" value="1"/>
</dbReference>